<dbReference type="RefSeq" id="WP_151674913.1">
    <property type="nucleotide sequence ID" value="NZ_BKCG01000008.1"/>
</dbReference>
<dbReference type="EMBL" id="BKCG01000008">
    <property type="protein sequence ID" value="GER60477.1"/>
    <property type="molecule type" value="Genomic_DNA"/>
</dbReference>
<dbReference type="GO" id="GO:0046872">
    <property type="term" value="F:metal ion binding"/>
    <property type="evidence" value="ECO:0007669"/>
    <property type="project" value="InterPro"/>
</dbReference>
<evidence type="ECO:0000313" key="2">
    <source>
        <dbReference type="Proteomes" id="UP000326509"/>
    </source>
</evidence>
<sequence>MSLLSDNVIPGNHGKDFETNATEHADLLKIKDAMASVSGVKNVTLDENVFPKKFSIHTESVVSVKDIEDAVAKTGFHAIPKSLFEL</sequence>
<reference evidence="1 2" key="1">
    <citation type="submission" date="2019-08" db="EMBL/GenBank/DDBJ databases">
        <title>Draft genome sequence of Ulvibacter marinus type strain NBRC 109484.</title>
        <authorList>
            <person name="Kawano K."/>
            <person name="Ushijima N."/>
            <person name="Kihara M."/>
            <person name="Itoh H."/>
        </authorList>
    </citation>
    <scope>NUCLEOTIDE SEQUENCE [LARGE SCALE GENOMIC DNA]</scope>
    <source>
        <strain evidence="1 2">NBRC 109484</strain>
    </source>
</reference>
<dbReference type="AlphaFoldDB" id="A0A5J4J7I0"/>
<protein>
    <recommendedName>
        <fullName evidence="3">HMA domain-containing protein</fullName>
    </recommendedName>
</protein>
<dbReference type="SUPFAM" id="SSF55008">
    <property type="entry name" value="HMA, heavy metal-associated domain"/>
    <property type="match status" value="1"/>
</dbReference>
<dbReference type="CDD" id="cd00371">
    <property type="entry name" value="HMA"/>
    <property type="match status" value="1"/>
</dbReference>
<organism evidence="1 2">
    <name type="scientific">Patiriisocius marinus</name>
    <dbReference type="NCBI Taxonomy" id="1397112"/>
    <lineage>
        <taxon>Bacteria</taxon>
        <taxon>Pseudomonadati</taxon>
        <taxon>Bacteroidota</taxon>
        <taxon>Flavobacteriia</taxon>
        <taxon>Flavobacteriales</taxon>
        <taxon>Flavobacteriaceae</taxon>
        <taxon>Patiriisocius</taxon>
    </lineage>
</organism>
<proteinExistence type="predicted"/>
<gene>
    <name evidence="1" type="ORF">ULMA_25850</name>
</gene>
<evidence type="ECO:0000313" key="1">
    <source>
        <dbReference type="EMBL" id="GER60477.1"/>
    </source>
</evidence>
<dbReference type="InterPro" id="IPR006121">
    <property type="entry name" value="HMA_dom"/>
</dbReference>
<comment type="caution">
    <text evidence="1">The sequence shown here is derived from an EMBL/GenBank/DDBJ whole genome shotgun (WGS) entry which is preliminary data.</text>
</comment>
<keyword evidence="2" id="KW-1185">Reference proteome</keyword>
<dbReference type="OrthoDB" id="982897at2"/>
<evidence type="ECO:0008006" key="3">
    <source>
        <dbReference type="Google" id="ProtNLM"/>
    </source>
</evidence>
<dbReference type="InterPro" id="IPR036163">
    <property type="entry name" value="HMA_dom_sf"/>
</dbReference>
<name>A0A5J4J7I0_9FLAO</name>
<accession>A0A5J4J7I0</accession>
<dbReference type="Proteomes" id="UP000326509">
    <property type="component" value="Unassembled WGS sequence"/>
</dbReference>